<keyword evidence="1" id="KW-0812">Transmembrane</keyword>
<gene>
    <name evidence="2" type="ORF">FNJ87_09465</name>
</gene>
<keyword evidence="2" id="KW-0808">Transferase</keyword>
<feature type="transmembrane region" description="Helical" evidence="1">
    <location>
        <begin position="6"/>
        <end position="23"/>
    </location>
</feature>
<reference evidence="2 3" key="1">
    <citation type="submission" date="2020-11" db="EMBL/GenBank/DDBJ databases">
        <title>P. mediterranea TC4 genome.</title>
        <authorList>
            <person name="Molmeret M."/>
        </authorList>
    </citation>
    <scope>NUCLEOTIDE SEQUENCE [LARGE SCALE GENOMIC DNA]</scope>
    <source>
        <strain evidence="2 3">TC4</strain>
    </source>
</reference>
<evidence type="ECO:0000256" key="1">
    <source>
        <dbReference type="SAM" id="Phobius"/>
    </source>
</evidence>
<evidence type="ECO:0000313" key="2">
    <source>
        <dbReference type="EMBL" id="MBF4984545.1"/>
    </source>
</evidence>
<dbReference type="GO" id="GO:0016301">
    <property type="term" value="F:kinase activity"/>
    <property type="evidence" value="ECO:0007669"/>
    <property type="project" value="UniProtKB-KW"/>
</dbReference>
<proteinExistence type="predicted"/>
<keyword evidence="2" id="KW-0418">Kinase</keyword>
<keyword evidence="1" id="KW-1133">Transmembrane helix</keyword>
<keyword evidence="1" id="KW-0472">Membrane</keyword>
<accession>A0ABS0A567</accession>
<dbReference type="EMBL" id="JADKYU010000483">
    <property type="protein sequence ID" value="MBF4984545.1"/>
    <property type="molecule type" value="Genomic_DNA"/>
</dbReference>
<comment type="caution">
    <text evidence="2">The sequence shown here is derived from an EMBL/GenBank/DDBJ whole genome shotgun (WGS) entry which is preliminary data.</text>
</comment>
<dbReference type="InterPro" id="IPR036890">
    <property type="entry name" value="HATPase_C_sf"/>
</dbReference>
<dbReference type="SUPFAM" id="SSF55874">
    <property type="entry name" value="ATPase domain of HSP90 chaperone/DNA topoisomerase II/histidine kinase"/>
    <property type="match status" value="1"/>
</dbReference>
<protein>
    <submittedName>
        <fullName evidence="2">Histidine kinase</fullName>
    </submittedName>
</protein>
<name>A0ABS0A567_9FLAO</name>
<dbReference type="Gene3D" id="3.30.565.10">
    <property type="entry name" value="Histidine kinase-like ATPase, C-terminal domain"/>
    <property type="match status" value="1"/>
</dbReference>
<organism evidence="2 3">
    <name type="scientific">Nonlabens mediterrranea</name>
    <dbReference type="NCBI Taxonomy" id="1419947"/>
    <lineage>
        <taxon>Bacteria</taxon>
        <taxon>Pseudomonadati</taxon>
        <taxon>Bacteroidota</taxon>
        <taxon>Flavobacteriia</taxon>
        <taxon>Flavobacteriales</taxon>
        <taxon>Flavobacteriaceae</taxon>
        <taxon>Nonlabens</taxon>
    </lineage>
</organism>
<evidence type="ECO:0000313" key="3">
    <source>
        <dbReference type="Proteomes" id="UP001194729"/>
    </source>
</evidence>
<dbReference type="Proteomes" id="UP001194729">
    <property type="component" value="Unassembled WGS sequence"/>
</dbReference>
<sequence length="217" mass="24488">MEEIWALIGIGILVGFIVIFLLSEMDRKHYNLKMENLRKGYSILQNQQQEILNELSLKEPEPTTVKNVAISLIYNLAASKQLFTLKDIELMTKQIQNHYSTNLDSSSTFKMNFPEKELLNFEPKETLNLLTIINEGLHNATLYSKANYIFNIASIEEGNLNLITHDNGLGYNRKEIQDGNGIKTILKAASDLKGDLKLTSTIGNGTVVNVQIPIDNF</sequence>
<keyword evidence="3" id="KW-1185">Reference proteome</keyword>